<reference evidence="1" key="2">
    <citation type="submission" date="2025-09" db="UniProtKB">
        <authorList>
            <consortium name="Ensembl"/>
        </authorList>
    </citation>
    <scope>IDENTIFICATION</scope>
</reference>
<dbReference type="PANTHER" id="PTHR37339">
    <property type="entry name" value="TESTIS-EXPRESSED PROTEIN 29"/>
    <property type="match status" value="1"/>
</dbReference>
<organism evidence="1 2">
    <name type="scientific">Lynx canadensis</name>
    <name type="common">Canada lynx</name>
    <name type="synonym">Felis canadensis</name>
    <dbReference type="NCBI Taxonomy" id="61383"/>
    <lineage>
        <taxon>Eukaryota</taxon>
        <taxon>Metazoa</taxon>
        <taxon>Chordata</taxon>
        <taxon>Craniata</taxon>
        <taxon>Vertebrata</taxon>
        <taxon>Euteleostomi</taxon>
        <taxon>Mammalia</taxon>
        <taxon>Eutheria</taxon>
        <taxon>Laurasiatheria</taxon>
        <taxon>Carnivora</taxon>
        <taxon>Feliformia</taxon>
        <taxon>Felidae</taxon>
        <taxon>Felinae</taxon>
        <taxon>Lynx</taxon>
    </lineage>
</organism>
<dbReference type="Ensembl" id="ENSLCNT00005000661.1">
    <property type="protein sequence ID" value="ENSLCNP00005000565.1"/>
    <property type="gene ID" value="ENSLCNG00005000384.1"/>
</dbReference>
<accession>A0A667GP67</accession>
<keyword evidence="2" id="KW-1185">Reference proteome</keyword>
<dbReference type="Proteomes" id="UP000472241">
    <property type="component" value="Unplaced"/>
</dbReference>
<dbReference type="Pfam" id="PF15839">
    <property type="entry name" value="TEX29"/>
    <property type="match status" value="1"/>
</dbReference>
<evidence type="ECO:0000313" key="2">
    <source>
        <dbReference type="Proteomes" id="UP000472241"/>
    </source>
</evidence>
<protein>
    <submittedName>
        <fullName evidence="1">Uncharacterized protein</fullName>
    </submittedName>
</protein>
<evidence type="ECO:0000313" key="1">
    <source>
        <dbReference type="Ensembl" id="ENSLCNP00005000565.1"/>
    </source>
</evidence>
<dbReference type="InterPro" id="IPR031685">
    <property type="entry name" value="TEX29"/>
</dbReference>
<name>A0A667GP67_LYNCA</name>
<sequence length="128" mass="14188">MSGPCGCCSRSDIPNSTALRKEHEGQWVSLEPLHLKELRCGCVLGANGCVRLCFAVCDIPLYNICDYNITRDRCKELGCCFYKGVCYEKAVPISTRKPISLPGASCWTGLCCSLVPSLCLAPWWEEQF</sequence>
<dbReference type="AlphaFoldDB" id="A0A667GP67"/>
<reference evidence="1" key="1">
    <citation type="submission" date="2025-08" db="UniProtKB">
        <authorList>
            <consortium name="Ensembl"/>
        </authorList>
    </citation>
    <scope>IDENTIFICATION</scope>
</reference>
<proteinExistence type="predicted"/>
<dbReference type="PANTHER" id="PTHR37339:SF1">
    <property type="entry name" value="TESTIS-EXPRESSED PROTEIN 29"/>
    <property type="match status" value="1"/>
</dbReference>